<gene>
    <name evidence="1" type="ORF">SEMRO_1642_G288090.1</name>
</gene>
<keyword evidence="2" id="KW-1185">Reference proteome</keyword>
<evidence type="ECO:0000313" key="2">
    <source>
        <dbReference type="Proteomes" id="UP001153069"/>
    </source>
</evidence>
<accession>A0A9N8ETE3</accession>
<dbReference type="Proteomes" id="UP001153069">
    <property type="component" value="Unassembled WGS sequence"/>
</dbReference>
<protein>
    <submittedName>
        <fullName evidence="1">Uncharacterized protein</fullName>
    </submittedName>
</protein>
<proteinExistence type="predicted"/>
<dbReference type="AlphaFoldDB" id="A0A9N8ETE3"/>
<reference evidence="1" key="1">
    <citation type="submission" date="2020-06" db="EMBL/GenBank/DDBJ databases">
        <authorList>
            <consortium name="Plant Systems Biology data submission"/>
        </authorList>
    </citation>
    <scope>NUCLEOTIDE SEQUENCE</scope>
    <source>
        <strain evidence="1">D6</strain>
    </source>
</reference>
<name>A0A9N8ETE3_9STRA</name>
<sequence length="171" mass="19571">MMQRMSAMGRMGLHVLQRRAFNHEKHFVHSKYWKYINFVGNVDTGYQDAKAMLEHLGEGLWQQFGVSGWADTPEEAKTFLDSVLKTSGFIKDELNTKMKVSKVITNPDMEVLYNRLQQSMVQPDKEGAFLLQWQYFFPGGTNAERENGRDTAGNEQEGQCSGVVAFPILRE</sequence>
<organism evidence="1 2">
    <name type="scientific">Seminavis robusta</name>
    <dbReference type="NCBI Taxonomy" id="568900"/>
    <lineage>
        <taxon>Eukaryota</taxon>
        <taxon>Sar</taxon>
        <taxon>Stramenopiles</taxon>
        <taxon>Ochrophyta</taxon>
        <taxon>Bacillariophyta</taxon>
        <taxon>Bacillariophyceae</taxon>
        <taxon>Bacillariophycidae</taxon>
        <taxon>Naviculales</taxon>
        <taxon>Naviculaceae</taxon>
        <taxon>Seminavis</taxon>
    </lineage>
</organism>
<dbReference type="EMBL" id="CAICTM010001640">
    <property type="protein sequence ID" value="CAB9525196.1"/>
    <property type="molecule type" value="Genomic_DNA"/>
</dbReference>
<comment type="caution">
    <text evidence="1">The sequence shown here is derived from an EMBL/GenBank/DDBJ whole genome shotgun (WGS) entry which is preliminary data.</text>
</comment>
<evidence type="ECO:0000313" key="1">
    <source>
        <dbReference type="EMBL" id="CAB9525196.1"/>
    </source>
</evidence>